<reference evidence="1" key="1">
    <citation type="submission" date="2021-06" db="EMBL/GenBank/DDBJ databases">
        <authorList>
            <person name="Kallberg Y."/>
            <person name="Tangrot J."/>
            <person name="Rosling A."/>
        </authorList>
    </citation>
    <scope>NUCLEOTIDE SEQUENCE</scope>
    <source>
        <strain evidence="1">CL356</strain>
    </source>
</reference>
<gene>
    <name evidence="1" type="ORF">ACOLOM_LOCUS3863</name>
</gene>
<name>A0ACA9LF76_9GLOM</name>
<dbReference type="Proteomes" id="UP000789525">
    <property type="component" value="Unassembled WGS sequence"/>
</dbReference>
<organism evidence="1 2">
    <name type="scientific">Acaulospora colombiana</name>
    <dbReference type="NCBI Taxonomy" id="27376"/>
    <lineage>
        <taxon>Eukaryota</taxon>
        <taxon>Fungi</taxon>
        <taxon>Fungi incertae sedis</taxon>
        <taxon>Mucoromycota</taxon>
        <taxon>Glomeromycotina</taxon>
        <taxon>Glomeromycetes</taxon>
        <taxon>Diversisporales</taxon>
        <taxon>Acaulosporaceae</taxon>
        <taxon>Acaulospora</taxon>
    </lineage>
</organism>
<evidence type="ECO:0000313" key="2">
    <source>
        <dbReference type="Proteomes" id="UP000789525"/>
    </source>
</evidence>
<proteinExistence type="predicted"/>
<accession>A0ACA9LF76</accession>
<protein>
    <submittedName>
        <fullName evidence="1">10808_t:CDS:1</fullName>
    </submittedName>
</protein>
<comment type="caution">
    <text evidence="1">The sequence shown here is derived from an EMBL/GenBank/DDBJ whole genome shotgun (WGS) entry which is preliminary data.</text>
</comment>
<evidence type="ECO:0000313" key="1">
    <source>
        <dbReference type="EMBL" id="CAG8525921.1"/>
    </source>
</evidence>
<keyword evidence="2" id="KW-1185">Reference proteome</keyword>
<sequence>MAYTKRSNAAWNKAFSQLDRHKYPRVIQQEKYIQQKFQNNRLLTKAEKDGLLARLHKHYDLIRIERSIEKRLCTKCIDLCSAAQYCELCVRKYLENNFRNWSSGNSVIDKLIQECQKEVVITDSIVEWIEYEQFEDVTYKTEGGCSKIYTAIWRDGPYHKWNDDTQSLQRFPRDKVVLKKLCNSANSDGNWFQEVKSQFCIDNTGKYLVRCYGLTKDPICNDYLLVLNHLNCDLRQYLAENYSVMTWDKKYDIIRKLSQRLSKIHQKNFVHRDLHSGNILYSSRNDDLYIGDMGFCGPIDKQIDNVYGNIPYIAPEVLCGEPHTQKSDVYSLGILMWQIAVGRTPFRYIEYNDNLVSSIVGGIRPDIHESIPFEYVLIMKQCWDADPKNRPDACEISNRLNQMLNELRVKETKQRSPQYASLNYLNYFINKTAKKNKNYFILTPNSETFTDEHSKLFIASNMSGPKNATIEEQLGMIFYKINFLMGQRL</sequence>
<dbReference type="EMBL" id="CAJVPT010005959">
    <property type="protein sequence ID" value="CAG8525921.1"/>
    <property type="molecule type" value="Genomic_DNA"/>
</dbReference>